<evidence type="ECO:0000313" key="2">
    <source>
        <dbReference type="EMBL" id="OPH58429.1"/>
    </source>
</evidence>
<name>A0A1V4HLS1_9BACL</name>
<gene>
    <name evidence="2" type="ORF">BC351_24075</name>
</gene>
<dbReference type="PANTHER" id="PTHR43649:SF11">
    <property type="entry name" value="ABC TRANSPORTER SUBSTRATE-BINDING PROTEIN YESO-RELATED"/>
    <property type="match status" value="1"/>
</dbReference>
<dbReference type="OrthoDB" id="7918484at2"/>
<dbReference type="Gene3D" id="3.40.190.10">
    <property type="entry name" value="Periplasmic binding protein-like II"/>
    <property type="match status" value="2"/>
</dbReference>
<keyword evidence="1" id="KW-0732">Signal</keyword>
<organism evidence="2 3">
    <name type="scientific">Paenibacillus ferrarius</name>
    <dbReference type="NCBI Taxonomy" id="1469647"/>
    <lineage>
        <taxon>Bacteria</taxon>
        <taxon>Bacillati</taxon>
        <taxon>Bacillota</taxon>
        <taxon>Bacilli</taxon>
        <taxon>Bacillales</taxon>
        <taxon>Paenibacillaceae</taxon>
        <taxon>Paenibacillus</taxon>
    </lineage>
</organism>
<accession>A0A1V4HLS1</accession>
<dbReference type="STRING" id="1469647.BC351_24075"/>
<dbReference type="AlphaFoldDB" id="A0A1V4HLS1"/>
<feature type="chain" id="PRO_5039714602" description="ABC transporter substrate-binding protein" evidence="1">
    <location>
        <begin position="26"/>
        <end position="441"/>
    </location>
</feature>
<dbReference type="InterPro" id="IPR050490">
    <property type="entry name" value="Bact_solute-bd_prot1"/>
</dbReference>
<evidence type="ECO:0008006" key="4">
    <source>
        <dbReference type="Google" id="ProtNLM"/>
    </source>
</evidence>
<reference evidence="3" key="1">
    <citation type="submission" date="2016-07" db="EMBL/GenBank/DDBJ databases">
        <authorList>
            <person name="Florea S."/>
            <person name="Webb J.S."/>
            <person name="Jaromczyk J."/>
            <person name="Schardl C.L."/>
        </authorList>
    </citation>
    <scope>NUCLEOTIDE SEQUENCE [LARGE SCALE GENOMIC DNA]</scope>
    <source>
        <strain evidence="3">CY1</strain>
    </source>
</reference>
<dbReference type="EMBL" id="MBTG01000010">
    <property type="protein sequence ID" value="OPH58429.1"/>
    <property type="molecule type" value="Genomic_DNA"/>
</dbReference>
<feature type="signal peptide" evidence="1">
    <location>
        <begin position="1"/>
        <end position="25"/>
    </location>
</feature>
<dbReference type="InterPro" id="IPR006059">
    <property type="entry name" value="SBP"/>
</dbReference>
<comment type="caution">
    <text evidence="2">The sequence shown here is derived from an EMBL/GenBank/DDBJ whole genome shotgun (WGS) entry which is preliminary data.</text>
</comment>
<sequence>MTKKWFKVLTGAMMVASVVTLSACGAGGEKPAATTDSKTAAATPATSDKPVTLRIVWWGSQTRHEATQKALDLYTTKHPNVKFEPEFSGFDGYFQKLSTQAAAHNAADIIQMDAAYLAEYAGRGQLADLSQGINLADVDKTLVDSGKYSSKQFAIPLGNNAMGMGYNKAVVDSLGIKAPSDGWTWDDYFQFGKEAKAKLGADKFALYNSLNDLFSYDMYQLSKGKGYSVTQEGKFNIDKDTWMEWANKHLELTKAGVVLPPDQWATDKIGDPKQDVVINGKSLIRRTFASEFPGLATNLKGAALVTSPKGSGYLKPSMFWSVSADSKNAAESKKFIDWFINDQEAANILGTSRGIPVSKKILKVMEPTFNPTDKAQVDLINKTAPNAQPFNPGAVGWGNFQKDYASIVDLLSFGKSTVDKTYDEIVKKAKEYEKNASQIAK</sequence>
<dbReference type="SUPFAM" id="SSF53850">
    <property type="entry name" value="Periplasmic binding protein-like II"/>
    <property type="match status" value="1"/>
</dbReference>
<evidence type="ECO:0000256" key="1">
    <source>
        <dbReference type="SAM" id="SignalP"/>
    </source>
</evidence>
<dbReference type="PROSITE" id="PS51257">
    <property type="entry name" value="PROKAR_LIPOPROTEIN"/>
    <property type="match status" value="1"/>
</dbReference>
<dbReference type="Pfam" id="PF13416">
    <property type="entry name" value="SBP_bac_8"/>
    <property type="match status" value="1"/>
</dbReference>
<proteinExistence type="predicted"/>
<dbReference type="RefSeq" id="WP_079412338.1">
    <property type="nucleotide sequence ID" value="NZ_MBTG01000010.1"/>
</dbReference>
<keyword evidence="3" id="KW-1185">Reference proteome</keyword>
<evidence type="ECO:0000313" key="3">
    <source>
        <dbReference type="Proteomes" id="UP000190626"/>
    </source>
</evidence>
<dbReference type="Proteomes" id="UP000190626">
    <property type="component" value="Unassembled WGS sequence"/>
</dbReference>
<dbReference type="PANTHER" id="PTHR43649">
    <property type="entry name" value="ARABINOSE-BINDING PROTEIN-RELATED"/>
    <property type="match status" value="1"/>
</dbReference>
<protein>
    <recommendedName>
        <fullName evidence="4">ABC transporter substrate-binding protein</fullName>
    </recommendedName>
</protein>